<dbReference type="EMBL" id="CP000115">
    <property type="protein sequence ID" value="ABA04538.1"/>
    <property type="molecule type" value="Genomic_DNA"/>
</dbReference>
<dbReference type="HOGENOM" id="CLU_199018_0_0_5"/>
<accession>Q3ST53</accession>
<reference evidence="1 2" key="1">
    <citation type="journal article" date="2006" name="Appl. Environ. Microbiol.">
        <title>Genome sequence of the chemolithoautotrophic nitrite-oxidizing bacterium Nitrobacter winogradskyi Nb-255.</title>
        <authorList>
            <person name="Starkenburg S.R."/>
            <person name="Chain P.S."/>
            <person name="Sayavedra-Soto L.A."/>
            <person name="Hauser L."/>
            <person name="Land M.L."/>
            <person name="Larimer F.W."/>
            <person name="Malfatti S.A."/>
            <person name="Klotz M.G."/>
            <person name="Bottomley P.J."/>
            <person name="Arp D.J."/>
            <person name="Hickey W.J."/>
        </authorList>
    </citation>
    <scope>NUCLEOTIDE SEQUENCE [LARGE SCALE GENOMIC DNA]</scope>
    <source>
        <strain evidence="2">ATCC 25391 / DSM 10237 / CIP 104748 / NCIMB 11846 / Nb-255</strain>
    </source>
</reference>
<dbReference type="AlphaFoldDB" id="Q3ST53"/>
<organism evidence="1 2">
    <name type="scientific">Nitrobacter winogradskyi (strain ATCC 25391 / DSM 10237 / CIP 104748 / NCIMB 11846 / Nb-255)</name>
    <dbReference type="NCBI Taxonomy" id="323098"/>
    <lineage>
        <taxon>Bacteria</taxon>
        <taxon>Pseudomonadati</taxon>
        <taxon>Pseudomonadota</taxon>
        <taxon>Alphaproteobacteria</taxon>
        <taxon>Hyphomicrobiales</taxon>
        <taxon>Nitrobacteraceae</taxon>
        <taxon>Nitrobacter</taxon>
    </lineage>
</organism>
<name>Q3ST53_NITWN</name>
<dbReference type="KEGG" id="nwi:Nwi_1277"/>
<dbReference type="Proteomes" id="UP000002531">
    <property type="component" value="Chromosome"/>
</dbReference>
<keyword evidence="2" id="KW-1185">Reference proteome</keyword>
<dbReference type="OrthoDB" id="8451130at2"/>
<protein>
    <submittedName>
        <fullName evidence="1">Uncharacterized protein</fullName>
    </submittedName>
</protein>
<sequence length="76" mass="8470">MSLSNVDEFQRYLFEYKFDGAEWGVEIKAASPNEALERLKAISWAKYKGEIYATVPVASARTSRTLARLRAAVGLG</sequence>
<evidence type="ECO:0000313" key="2">
    <source>
        <dbReference type="Proteomes" id="UP000002531"/>
    </source>
</evidence>
<proteinExistence type="predicted"/>
<evidence type="ECO:0000313" key="1">
    <source>
        <dbReference type="EMBL" id="ABA04538.1"/>
    </source>
</evidence>
<gene>
    <name evidence="1" type="ordered locus">Nwi_1277</name>
</gene>